<evidence type="ECO:0000256" key="1">
    <source>
        <dbReference type="ARBA" id="ARBA00022723"/>
    </source>
</evidence>
<keyword evidence="3" id="KW-0862">Zinc</keyword>
<evidence type="ECO:0000313" key="6">
    <source>
        <dbReference type="EMBL" id="KAF7342861.1"/>
    </source>
</evidence>
<keyword evidence="7" id="KW-1185">Reference proteome</keyword>
<dbReference type="EMBL" id="JACAZH010000024">
    <property type="protein sequence ID" value="KAF7342861.1"/>
    <property type="molecule type" value="Genomic_DNA"/>
</dbReference>
<keyword evidence="2 4" id="KW-0863">Zinc-finger</keyword>
<evidence type="ECO:0000256" key="2">
    <source>
        <dbReference type="ARBA" id="ARBA00022771"/>
    </source>
</evidence>
<evidence type="ECO:0000256" key="3">
    <source>
        <dbReference type="ARBA" id="ARBA00022833"/>
    </source>
</evidence>
<protein>
    <submittedName>
        <fullName evidence="6">MYND finger protein</fullName>
    </submittedName>
</protein>
<reference evidence="6" key="1">
    <citation type="submission" date="2020-05" db="EMBL/GenBank/DDBJ databases">
        <title>Mycena genomes resolve the evolution of fungal bioluminescence.</title>
        <authorList>
            <person name="Tsai I.J."/>
        </authorList>
    </citation>
    <scope>NUCLEOTIDE SEQUENCE</scope>
    <source>
        <strain evidence="6">160909Yilan</strain>
    </source>
</reference>
<evidence type="ECO:0000256" key="4">
    <source>
        <dbReference type="PROSITE-ProRule" id="PRU00134"/>
    </source>
</evidence>
<proteinExistence type="predicted"/>
<gene>
    <name evidence="6" type="ORF">MSAN_02002300</name>
</gene>
<dbReference type="PROSITE" id="PS50865">
    <property type="entry name" value="ZF_MYND_2"/>
    <property type="match status" value="1"/>
</dbReference>
<dbReference type="Pfam" id="PF01753">
    <property type="entry name" value="zf-MYND"/>
    <property type="match status" value="1"/>
</dbReference>
<evidence type="ECO:0000313" key="7">
    <source>
        <dbReference type="Proteomes" id="UP000623467"/>
    </source>
</evidence>
<organism evidence="6 7">
    <name type="scientific">Mycena sanguinolenta</name>
    <dbReference type="NCBI Taxonomy" id="230812"/>
    <lineage>
        <taxon>Eukaryota</taxon>
        <taxon>Fungi</taxon>
        <taxon>Dikarya</taxon>
        <taxon>Basidiomycota</taxon>
        <taxon>Agaricomycotina</taxon>
        <taxon>Agaricomycetes</taxon>
        <taxon>Agaricomycetidae</taxon>
        <taxon>Agaricales</taxon>
        <taxon>Marasmiineae</taxon>
        <taxon>Mycenaceae</taxon>
        <taxon>Mycena</taxon>
    </lineage>
</organism>
<keyword evidence="1" id="KW-0479">Metal-binding</keyword>
<sequence>MPRRSTPKVAAGERVVETVDIPVPNEGRTITFIRPIDGDLRHSYERTLPTERERRQELDALETTCISCAKTVSRADIKVCARCKGPAVHGQARYCSKECQIQHWKVHKADCGQSGSPLPRLIERALADRFISFHLSLGIINLLGLTQSPRTREHTNAKTSESIVCLTFELDFADIQELITRLSEIEFPPDVHQ</sequence>
<evidence type="ECO:0000259" key="5">
    <source>
        <dbReference type="PROSITE" id="PS50865"/>
    </source>
</evidence>
<accession>A0A8H6XLZ0</accession>
<dbReference type="OrthoDB" id="5231159at2759"/>
<dbReference type="AlphaFoldDB" id="A0A8H6XLZ0"/>
<dbReference type="Proteomes" id="UP000623467">
    <property type="component" value="Unassembled WGS sequence"/>
</dbReference>
<dbReference type="GO" id="GO:0008270">
    <property type="term" value="F:zinc ion binding"/>
    <property type="evidence" value="ECO:0007669"/>
    <property type="project" value="UniProtKB-KW"/>
</dbReference>
<dbReference type="InterPro" id="IPR002893">
    <property type="entry name" value="Znf_MYND"/>
</dbReference>
<dbReference type="SUPFAM" id="SSF144232">
    <property type="entry name" value="HIT/MYND zinc finger-like"/>
    <property type="match status" value="1"/>
</dbReference>
<dbReference type="Gene3D" id="6.10.140.2220">
    <property type="match status" value="1"/>
</dbReference>
<name>A0A8H6XLZ0_9AGAR</name>
<comment type="caution">
    <text evidence="6">The sequence shown here is derived from an EMBL/GenBank/DDBJ whole genome shotgun (WGS) entry which is preliminary data.</text>
</comment>
<feature type="domain" description="MYND-type" evidence="5">
    <location>
        <begin position="65"/>
        <end position="111"/>
    </location>
</feature>